<feature type="compositionally biased region" description="Basic and acidic residues" evidence="6">
    <location>
        <begin position="387"/>
        <end position="396"/>
    </location>
</feature>
<dbReference type="InterPro" id="IPR056280">
    <property type="entry name" value="AIPP2-like_SPOC"/>
</dbReference>
<feature type="compositionally biased region" description="Low complexity" evidence="6">
    <location>
        <begin position="577"/>
        <end position="590"/>
    </location>
</feature>
<evidence type="ECO:0000256" key="1">
    <source>
        <dbReference type="ARBA" id="ARBA00022723"/>
    </source>
</evidence>
<dbReference type="InterPro" id="IPR013083">
    <property type="entry name" value="Znf_RING/FYVE/PHD"/>
</dbReference>
<reference evidence="8 9" key="1">
    <citation type="submission" date="2024-12" db="EMBL/GenBank/DDBJ databases">
        <title>The unique morphological basis and parallel evolutionary history of personate flowers in Penstemon.</title>
        <authorList>
            <person name="Depatie T.H."/>
            <person name="Wessinger C.A."/>
        </authorList>
    </citation>
    <scope>NUCLEOTIDE SEQUENCE [LARGE SCALE GENOMIC DNA]</scope>
    <source>
        <strain evidence="8">WTNN_2</strain>
        <tissue evidence="8">Leaf</tissue>
    </source>
</reference>
<feature type="region of interest" description="Disordered" evidence="6">
    <location>
        <begin position="93"/>
        <end position="134"/>
    </location>
</feature>
<dbReference type="InterPro" id="IPR011011">
    <property type="entry name" value="Znf_FYVE_PHD"/>
</dbReference>
<dbReference type="EMBL" id="JBJXBP010000003">
    <property type="protein sequence ID" value="KAL3837937.1"/>
    <property type="molecule type" value="Genomic_DNA"/>
</dbReference>
<feature type="region of interest" description="Disordered" evidence="6">
    <location>
        <begin position="310"/>
        <end position="439"/>
    </location>
</feature>
<feature type="region of interest" description="Disordered" evidence="6">
    <location>
        <begin position="1029"/>
        <end position="1095"/>
    </location>
</feature>
<organism evidence="8 9">
    <name type="scientific">Penstemon smallii</name>
    <dbReference type="NCBI Taxonomy" id="265156"/>
    <lineage>
        <taxon>Eukaryota</taxon>
        <taxon>Viridiplantae</taxon>
        <taxon>Streptophyta</taxon>
        <taxon>Embryophyta</taxon>
        <taxon>Tracheophyta</taxon>
        <taxon>Spermatophyta</taxon>
        <taxon>Magnoliopsida</taxon>
        <taxon>eudicotyledons</taxon>
        <taxon>Gunneridae</taxon>
        <taxon>Pentapetalae</taxon>
        <taxon>asterids</taxon>
        <taxon>lamiids</taxon>
        <taxon>Lamiales</taxon>
        <taxon>Plantaginaceae</taxon>
        <taxon>Cheloneae</taxon>
        <taxon>Penstemon</taxon>
    </lineage>
</organism>
<comment type="caution">
    <text evidence="8">The sequence shown here is derived from an EMBL/GenBank/DDBJ whole genome shotgun (WGS) entry which is preliminary data.</text>
</comment>
<feature type="region of interest" description="Disordered" evidence="6">
    <location>
        <begin position="1337"/>
        <end position="1363"/>
    </location>
</feature>
<feature type="compositionally biased region" description="Basic and acidic residues" evidence="6">
    <location>
        <begin position="460"/>
        <end position="473"/>
    </location>
</feature>
<protein>
    <recommendedName>
        <fullName evidence="7">AIPP2-like SPOC-like domain-containing protein</fullName>
    </recommendedName>
</protein>
<feature type="region of interest" description="Disordered" evidence="6">
    <location>
        <begin position="162"/>
        <end position="193"/>
    </location>
</feature>
<keyword evidence="1" id="KW-0479">Metal-binding</keyword>
<feature type="compositionally biased region" description="Basic and acidic residues" evidence="6">
    <location>
        <begin position="407"/>
        <end position="425"/>
    </location>
</feature>
<dbReference type="Pfam" id="PF23121">
    <property type="entry name" value="SPOC_AIPP2"/>
    <property type="match status" value="1"/>
</dbReference>
<feature type="compositionally biased region" description="Polar residues" evidence="6">
    <location>
        <begin position="316"/>
        <end position="331"/>
    </location>
</feature>
<evidence type="ECO:0000259" key="7">
    <source>
        <dbReference type="Pfam" id="PF23121"/>
    </source>
</evidence>
<keyword evidence="9" id="KW-1185">Reference proteome</keyword>
<feature type="compositionally biased region" description="Polar residues" evidence="6">
    <location>
        <begin position="39"/>
        <end position="58"/>
    </location>
</feature>
<dbReference type="GO" id="GO:0008270">
    <property type="term" value="F:zinc ion binding"/>
    <property type="evidence" value="ECO:0007669"/>
    <property type="project" value="UniProtKB-KW"/>
</dbReference>
<dbReference type="SUPFAM" id="SSF57903">
    <property type="entry name" value="FYVE/PHD zinc finger"/>
    <property type="match status" value="1"/>
</dbReference>
<feature type="region of interest" description="Disordered" evidence="6">
    <location>
        <begin position="708"/>
        <end position="727"/>
    </location>
</feature>
<feature type="compositionally biased region" description="Low complexity" evidence="6">
    <location>
        <begin position="113"/>
        <end position="134"/>
    </location>
</feature>
<dbReference type="PANTHER" id="PTHR33304">
    <property type="match status" value="1"/>
</dbReference>
<feature type="compositionally biased region" description="Polar residues" evidence="6">
    <location>
        <begin position="474"/>
        <end position="490"/>
    </location>
</feature>
<feature type="compositionally biased region" description="Basic and acidic residues" evidence="6">
    <location>
        <begin position="491"/>
        <end position="510"/>
    </location>
</feature>
<feature type="compositionally biased region" description="Polar residues" evidence="6">
    <location>
        <begin position="529"/>
        <end position="543"/>
    </location>
</feature>
<dbReference type="Proteomes" id="UP001634393">
    <property type="component" value="Unassembled WGS sequence"/>
</dbReference>
<evidence type="ECO:0000313" key="9">
    <source>
        <dbReference type="Proteomes" id="UP001634393"/>
    </source>
</evidence>
<feature type="compositionally biased region" description="Polar residues" evidence="6">
    <location>
        <begin position="1040"/>
        <end position="1061"/>
    </location>
</feature>
<feature type="compositionally biased region" description="Polar residues" evidence="6">
    <location>
        <begin position="612"/>
        <end position="630"/>
    </location>
</feature>
<dbReference type="InterPro" id="IPR049914">
    <property type="entry name" value="PHD1-3/5-6"/>
</dbReference>
<evidence type="ECO:0000256" key="5">
    <source>
        <dbReference type="ARBA" id="ARBA00023163"/>
    </source>
</evidence>
<evidence type="ECO:0000313" key="8">
    <source>
        <dbReference type="EMBL" id="KAL3837937.1"/>
    </source>
</evidence>
<dbReference type="Gene3D" id="3.30.40.10">
    <property type="entry name" value="Zinc/RING finger domain, C3HC4 (zinc finger)"/>
    <property type="match status" value="1"/>
</dbReference>
<feature type="region of interest" description="Disordered" evidence="6">
    <location>
        <begin position="458"/>
        <end position="590"/>
    </location>
</feature>
<evidence type="ECO:0000256" key="4">
    <source>
        <dbReference type="ARBA" id="ARBA00023015"/>
    </source>
</evidence>
<accession>A0ABD3TNJ9</accession>
<keyword evidence="5" id="KW-0804">Transcription</keyword>
<keyword evidence="3" id="KW-0862">Zinc</keyword>
<evidence type="ECO:0000256" key="2">
    <source>
        <dbReference type="ARBA" id="ARBA00022771"/>
    </source>
</evidence>
<dbReference type="PANTHER" id="PTHR33304:SF9">
    <property type="entry name" value="RING_FYVE_PHD ZINC FINGER SUPERFAMILY PROTEIN"/>
    <property type="match status" value="1"/>
</dbReference>
<feature type="compositionally biased region" description="Basic and acidic residues" evidence="6">
    <location>
        <begin position="166"/>
        <end position="179"/>
    </location>
</feature>
<keyword evidence="2" id="KW-0863">Zinc-finger</keyword>
<feature type="compositionally biased region" description="Basic and acidic residues" evidence="6">
    <location>
        <begin position="332"/>
        <end position="341"/>
    </location>
</feature>
<name>A0ABD3TNJ9_9LAMI</name>
<keyword evidence="4" id="KW-0805">Transcription regulation</keyword>
<feature type="compositionally biased region" description="Low complexity" evidence="6">
    <location>
        <begin position="513"/>
        <end position="524"/>
    </location>
</feature>
<feature type="domain" description="AIPP2-like SPOC-like" evidence="7">
    <location>
        <begin position="821"/>
        <end position="952"/>
    </location>
</feature>
<evidence type="ECO:0000256" key="6">
    <source>
        <dbReference type="SAM" id="MobiDB-lite"/>
    </source>
</evidence>
<gene>
    <name evidence="8" type="ORF">ACJIZ3_022528</name>
</gene>
<feature type="compositionally biased region" description="Basic and acidic residues" evidence="6">
    <location>
        <begin position="656"/>
        <end position="674"/>
    </location>
</feature>
<feature type="region of interest" description="Disordered" evidence="6">
    <location>
        <begin position="39"/>
        <end position="72"/>
    </location>
</feature>
<feature type="compositionally biased region" description="Polar residues" evidence="6">
    <location>
        <begin position="553"/>
        <end position="563"/>
    </location>
</feature>
<sequence length="1374" mass="151481">MNSTDEFAGEACAENAVVDQGKRHQIRQLSEMSVVAGMSSNSDSFSENAVGKTSSRTSDASDENVVHSKFEGRRVPEGHDDCLSCISGTVEHANRKSDTEDSRIKCGRENIISGESSEKVPSSSSPTGLSSQNSCLMEIPTKTTYNATDSLKVHDTFSQASCVKSPLRDQNSRDIKDDNPSNTTGGFLEGSSEPLISLQTKDVASDVCGDPLATVMKSTEKNDDMQGGIQPTDETDDSDMVEHDVKVCDICGDAGREELLAICCRCTDGAEHTYCMREMLDKVPEGDWLCEECKTVERVKTRRKENIGRADEYEKNNSSGQASSDYVNSSDVEGHRTEGLKKFSGKRRRDDADAEVSSKVKKPALEPTVGSPKTTISSKTAALSRENSMRNLDKGRLQPPTHSSSDTVERNGDPDSLRTSSDRRVQNFRGNFSKSNSFNSLNLKPKVKLVDQVVLQRQKSAREHSSFRLKESVSRSVGKSMSFKSANSGRSESKIKMLSPRDSHILDMKNTKQQRSSFERQSSFKTEHPSINSVMGASVSSNSRIDRKLPSRGESSSLITTTNHTEKKPVQTDGKTAALSRSSSLAARRNADLSSSLGEFKRPSLHSRRTLGVSSANLVNNTEQKSNLTSPKEDSSSCSVVAERPPLSGNVGLPDELSRSRDFGNSGERTRESSGSRVWTPSVKSSRDESNNVKAAIEAAVLRKPGVYRKHRASGQSDDLSHQDHLPNYAGKKKLYSSAELPEKHTVSLDLSADSLKQETINNVKNFSLVSGDDLSSVGGDGVPIVPLVQKSSLKDMFSNIPSAMPISFKLLAIPEHEYIWQGSFEICQSGKNIDLWDGIQAHLSTCASPKVVESVNKFKSKIVLYEVPRLSTWPVQFQEHGVKEDNIALFFFAKDLESYNKIYKVLLDNMMKNDLALRGNVNGVELLIFPSNQLPDNAQRWNMLFFLWGVFRGKKESSLQLMPESMKQFCAPRDISPAIMSLPENRCSLGPIPTDSASDDTVLAPKNPAPDELCSLLSSRAVNGDYGTKASSLDRSESKLNSSSTAPVQIDSGIQCQEPGNSFLERDINSRCGPPLQATRSTSGSGGDEIPMQLDTPLDIQHSSHHLNKSAVATRDMDPDEAIGEKTLTINQDKVQFRMDVEDLSPNGETPSEEYHYKRDLNTEYNRWPSNHKDPLHPESCVVPQTLFPITSQVLARSADTCIEPLGAYEEMNLVSSGSHLMENPRYEACNTREILDLNEDFERRFFPMEQPLKGEQLVDRSMPWKIPPQQERLHDKAPNLELVLGAETKPLSQSIRPLQVGKSGININEEHIFNEAGIKTEDDVSASLSLSLSFPFPENEQSTKPAPKTEQLVSERERPNTSMLLFGGLRDK</sequence>
<proteinExistence type="predicted"/>
<feature type="compositionally biased region" description="Polar residues" evidence="6">
    <location>
        <begin position="371"/>
        <end position="386"/>
    </location>
</feature>
<evidence type="ECO:0000256" key="3">
    <source>
        <dbReference type="ARBA" id="ARBA00022833"/>
    </source>
</evidence>
<feature type="region of interest" description="Disordered" evidence="6">
    <location>
        <begin position="611"/>
        <end position="691"/>
    </location>
</feature>
<feature type="compositionally biased region" description="Basic and acidic residues" evidence="6">
    <location>
        <begin position="93"/>
        <end position="108"/>
    </location>
</feature>